<dbReference type="AlphaFoldDB" id="A0A225UCC0"/>
<evidence type="ECO:0000256" key="6">
    <source>
        <dbReference type="ARBA" id="ARBA00023026"/>
    </source>
</evidence>
<evidence type="ECO:0000313" key="8">
    <source>
        <dbReference type="EMBL" id="OWY90601.1"/>
    </source>
</evidence>
<gene>
    <name evidence="8" type="ORF">PHMEG_00041200</name>
</gene>
<name>A0A225UCC0_9STRA</name>
<keyword evidence="6" id="KW-0843">Virulence</keyword>
<dbReference type="EMBL" id="NBNE01022476">
    <property type="protein sequence ID" value="OWY90601.1"/>
    <property type="molecule type" value="Genomic_DNA"/>
</dbReference>
<evidence type="ECO:0000313" key="9">
    <source>
        <dbReference type="Proteomes" id="UP000198211"/>
    </source>
</evidence>
<comment type="subcellular location">
    <subcellularLocation>
        <location evidence="1">Host cell</location>
    </subcellularLocation>
    <subcellularLocation>
        <location evidence="2">Secreted</location>
    </subcellularLocation>
</comment>
<dbReference type="GO" id="GO:0043657">
    <property type="term" value="C:host cell"/>
    <property type="evidence" value="ECO:0007669"/>
    <property type="project" value="UniProtKB-SubCell"/>
</dbReference>
<keyword evidence="4" id="KW-0964">Secreted</keyword>
<feature type="domain" description="RxLR effector PexRD54 WY" evidence="7">
    <location>
        <begin position="95"/>
        <end position="130"/>
    </location>
</feature>
<proteinExistence type="inferred from homology"/>
<dbReference type="Pfam" id="PF22748">
    <property type="entry name" value="PexRD54_WY"/>
    <property type="match status" value="1"/>
</dbReference>
<evidence type="ECO:0000256" key="3">
    <source>
        <dbReference type="ARBA" id="ARBA00010400"/>
    </source>
</evidence>
<evidence type="ECO:0000259" key="7">
    <source>
        <dbReference type="Pfam" id="PF22748"/>
    </source>
</evidence>
<keyword evidence="9" id="KW-1185">Reference proteome</keyword>
<keyword evidence="5" id="KW-0732">Signal</keyword>
<evidence type="ECO:0000256" key="1">
    <source>
        <dbReference type="ARBA" id="ARBA00004340"/>
    </source>
</evidence>
<dbReference type="InterPro" id="IPR054463">
    <property type="entry name" value="PexRD54_WY"/>
</dbReference>
<dbReference type="Proteomes" id="UP000198211">
    <property type="component" value="Unassembled WGS sequence"/>
</dbReference>
<feature type="non-terminal residue" evidence="8">
    <location>
        <position position="1"/>
    </location>
</feature>
<organism evidence="8 9">
    <name type="scientific">Phytophthora megakarya</name>
    <dbReference type="NCBI Taxonomy" id="4795"/>
    <lineage>
        <taxon>Eukaryota</taxon>
        <taxon>Sar</taxon>
        <taxon>Stramenopiles</taxon>
        <taxon>Oomycota</taxon>
        <taxon>Peronosporomycetes</taxon>
        <taxon>Peronosporales</taxon>
        <taxon>Peronosporaceae</taxon>
        <taxon>Phytophthora</taxon>
    </lineage>
</organism>
<comment type="caution">
    <text evidence="8">The sequence shown here is derived from an EMBL/GenBank/DDBJ whole genome shotgun (WGS) entry which is preliminary data.</text>
</comment>
<evidence type="ECO:0000256" key="4">
    <source>
        <dbReference type="ARBA" id="ARBA00022525"/>
    </source>
</evidence>
<reference evidence="9" key="1">
    <citation type="submission" date="2017-03" db="EMBL/GenBank/DDBJ databases">
        <title>Phytopthora megakarya and P. palmivora, two closely related causual agents of cacao black pod achieved similar genome size and gene model numbers by different mechanisms.</title>
        <authorList>
            <person name="Ali S."/>
            <person name="Shao J."/>
            <person name="Larry D.J."/>
            <person name="Kronmiller B."/>
            <person name="Shen D."/>
            <person name="Strem M.D."/>
            <person name="Melnick R.L."/>
            <person name="Guiltinan M.J."/>
            <person name="Tyler B.M."/>
            <person name="Meinhardt L.W."/>
            <person name="Bailey B.A."/>
        </authorList>
    </citation>
    <scope>NUCLEOTIDE SEQUENCE [LARGE SCALE GENOMIC DNA]</scope>
    <source>
        <strain evidence="9">zdho120</strain>
    </source>
</reference>
<dbReference type="GO" id="GO:0005576">
    <property type="term" value="C:extracellular region"/>
    <property type="evidence" value="ECO:0007669"/>
    <property type="project" value="UniProtKB-SubCell"/>
</dbReference>
<accession>A0A225UCC0</accession>
<comment type="similarity">
    <text evidence="3">Belongs to the RxLR effector family.</text>
</comment>
<dbReference type="OrthoDB" id="126955at2759"/>
<evidence type="ECO:0000256" key="5">
    <source>
        <dbReference type="ARBA" id="ARBA00022729"/>
    </source>
</evidence>
<sequence>MCYPQENKDHKESKMRLVVCATLLVVFLVMNNATAIDTDLRQRKPSPPSLRTDLPFRRLRLYDAANAVDKHNNEERIGFSDLSKFVENQSVKVLLKMGTNPSKLFTRLRLAKADVKLDDNPVFIRWLQYVHQYRKKWLKWFDDKK</sequence>
<evidence type="ECO:0000256" key="2">
    <source>
        <dbReference type="ARBA" id="ARBA00004613"/>
    </source>
</evidence>
<protein>
    <submittedName>
        <fullName evidence="8">RxLR effector protein</fullName>
    </submittedName>
</protein>